<evidence type="ECO:0000259" key="7">
    <source>
        <dbReference type="Pfam" id="PF04138"/>
    </source>
</evidence>
<dbReference type="PANTHER" id="PTHR38459:SF5">
    <property type="entry name" value="CELL WALL TEICHOIC ACID GLYCOSYLATION PROTEIN GTCA"/>
    <property type="match status" value="1"/>
</dbReference>
<evidence type="ECO:0000256" key="5">
    <source>
        <dbReference type="ARBA" id="ARBA00023136"/>
    </source>
</evidence>
<evidence type="ECO:0000256" key="3">
    <source>
        <dbReference type="ARBA" id="ARBA00022692"/>
    </source>
</evidence>
<sequence>MKNIMKKILENEVVLYLIFGVATTLVYMVTRIALFAIINQIVLVALIANIFAILFAFVANDRIVFKQSSQGWFPRFIKFISARLVTMGLDMLLAFILVQAFPILIGQFVNNDLRLVNAIATLFSQITAIVLNYVLSKLFVFKDKQ</sequence>
<keyword evidence="4 6" id="KW-1133">Transmembrane helix</keyword>
<dbReference type="PANTHER" id="PTHR38459">
    <property type="entry name" value="PROPHAGE BACTOPRENOL-LINKED GLUCOSE TRANSLOCASE HOMOLOG"/>
    <property type="match status" value="1"/>
</dbReference>
<feature type="transmembrane region" description="Helical" evidence="6">
    <location>
        <begin position="80"/>
        <end position="109"/>
    </location>
</feature>
<protein>
    <submittedName>
        <fullName evidence="8">GtrA family protein</fullName>
    </submittedName>
</protein>
<dbReference type="Proteomes" id="UP001228446">
    <property type="component" value="Unassembled WGS sequence"/>
</dbReference>
<comment type="subcellular location">
    <subcellularLocation>
        <location evidence="1">Membrane</location>
        <topology evidence="1">Multi-pass membrane protein</topology>
    </subcellularLocation>
</comment>
<evidence type="ECO:0000313" key="8">
    <source>
        <dbReference type="EMBL" id="MDQ8832666.1"/>
    </source>
</evidence>
<keyword evidence="3 6" id="KW-0812">Transmembrane</keyword>
<feature type="transmembrane region" description="Helical" evidence="6">
    <location>
        <begin position="36"/>
        <end position="59"/>
    </location>
</feature>
<gene>
    <name evidence="8" type="ORF">RFF62_02430</name>
</gene>
<reference evidence="8 9" key="1">
    <citation type="submission" date="2023-08" db="EMBL/GenBank/DDBJ databases">
        <title>Streptococcus ruminantium-associated sheep mastitis outbreak detected in Italy is distinct from bovine isolates.</title>
        <authorList>
            <person name="Rosa M.N."/>
            <person name="Vezina B."/>
            <person name="Tola S."/>
        </authorList>
    </citation>
    <scope>NUCLEOTIDE SEQUENCE [LARGE SCALE GENOMIC DNA]</scope>
    <source>
        <strain evidence="8 9">OM6730</strain>
    </source>
</reference>
<keyword evidence="9" id="KW-1185">Reference proteome</keyword>
<feature type="transmembrane region" description="Helical" evidence="6">
    <location>
        <begin position="12"/>
        <end position="30"/>
    </location>
</feature>
<feature type="domain" description="GtrA/DPMS transmembrane" evidence="7">
    <location>
        <begin position="16"/>
        <end position="141"/>
    </location>
</feature>
<proteinExistence type="inferred from homology"/>
<accession>A0ABU1B3S0</accession>
<evidence type="ECO:0000256" key="2">
    <source>
        <dbReference type="ARBA" id="ARBA00009399"/>
    </source>
</evidence>
<dbReference type="EMBL" id="JAVIBX010000005">
    <property type="protein sequence ID" value="MDQ8832666.1"/>
    <property type="molecule type" value="Genomic_DNA"/>
</dbReference>
<evidence type="ECO:0000313" key="9">
    <source>
        <dbReference type="Proteomes" id="UP001228446"/>
    </source>
</evidence>
<dbReference type="InterPro" id="IPR051401">
    <property type="entry name" value="GtrA_CellWall_Glycosyl"/>
</dbReference>
<dbReference type="RefSeq" id="WP_308937692.1">
    <property type="nucleotide sequence ID" value="NZ_JAVIBU010000004.1"/>
</dbReference>
<feature type="transmembrane region" description="Helical" evidence="6">
    <location>
        <begin position="115"/>
        <end position="135"/>
    </location>
</feature>
<evidence type="ECO:0000256" key="6">
    <source>
        <dbReference type="SAM" id="Phobius"/>
    </source>
</evidence>
<name>A0ABU1B3S0_9STRE</name>
<evidence type="ECO:0000256" key="4">
    <source>
        <dbReference type="ARBA" id="ARBA00022989"/>
    </source>
</evidence>
<dbReference type="Pfam" id="PF04138">
    <property type="entry name" value="GtrA_DPMS_TM"/>
    <property type="match status" value="1"/>
</dbReference>
<comment type="caution">
    <text evidence="8">The sequence shown here is derived from an EMBL/GenBank/DDBJ whole genome shotgun (WGS) entry which is preliminary data.</text>
</comment>
<comment type="similarity">
    <text evidence="2">Belongs to the GtrA family.</text>
</comment>
<keyword evidence="5 6" id="KW-0472">Membrane</keyword>
<dbReference type="InterPro" id="IPR007267">
    <property type="entry name" value="GtrA_DPMS_TM"/>
</dbReference>
<evidence type="ECO:0000256" key="1">
    <source>
        <dbReference type="ARBA" id="ARBA00004141"/>
    </source>
</evidence>
<organism evidence="8 9">
    <name type="scientific">Streptococcus ruminantium</name>
    <dbReference type="NCBI Taxonomy" id="1917441"/>
    <lineage>
        <taxon>Bacteria</taxon>
        <taxon>Bacillati</taxon>
        <taxon>Bacillota</taxon>
        <taxon>Bacilli</taxon>
        <taxon>Lactobacillales</taxon>
        <taxon>Streptococcaceae</taxon>
        <taxon>Streptococcus</taxon>
    </lineage>
</organism>